<protein>
    <submittedName>
        <fullName evidence="7">Patatin-like phospholipase family protein</fullName>
    </submittedName>
</protein>
<keyword evidence="2 4" id="KW-0442">Lipid degradation</keyword>
<evidence type="ECO:0000313" key="7">
    <source>
        <dbReference type="EMBL" id="MFD1677255.1"/>
    </source>
</evidence>
<feature type="short sequence motif" description="DGA/G" evidence="4">
    <location>
        <begin position="153"/>
        <end position="155"/>
    </location>
</feature>
<keyword evidence="3 4" id="KW-0443">Lipid metabolism</keyword>
<dbReference type="InterPro" id="IPR002641">
    <property type="entry name" value="PNPLA_dom"/>
</dbReference>
<dbReference type="SUPFAM" id="SSF52151">
    <property type="entry name" value="FabD/lysophospholipase-like"/>
    <property type="match status" value="1"/>
</dbReference>
<name>A0ABW4JNW9_9BACL</name>
<evidence type="ECO:0000259" key="6">
    <source>
        <dbReference type="PROSITE" id="PS51635"/>
    </source>
</evidence>
<organism evidence="7 8">
    <name type="scientific">Alicyclobacillus fodiniaquatilis</name>
    <dbReference type="NCBI Taxonomy" id="1661150"/>
    <lineage>
        <taxon>Bacteria</taxon>
        <taxon>Bacillati</taxon>
        <taxon>Bacillota</taxon>
        <taxon>Bacilli</taxon>
        <taxon>Bacillales</taxon>
        <taxon>Alicyclobacillaceae</taxon>
        <taxon>Alicyclobacillus</taxon>
    </lineage>
</organism>
<feature type="active site" description="Nucleophile" evidence="4">
    <location>
        <position position="41"/>
    </location>
</feature>
<reference evidence="8" key="1">
    <citation type="journal article" date="2019" name="Int. J. Syst. Evol. Microbiol.">
        <title>The Global Catalogue of Microorganisms (GCM) 10K type strain sequencing project: providing services to taxonomists for standard genome sequencing and annotation.</title>
        <authorList>
            <consortium name="The Broad Institute Genomics Platform"/>
            <consortium name="The Broad Institute Genome Sequencing Center for Infectious Disease"/>
            <person name="Wu L."/>
            <person name="Ma J."/>
        </authorList>
    </citation>
    <scope>NUCLEOTIDE SEQUENCE [LARGE SCALE GENOMIC DNA]</scope>
    <source>
        <strain evidence="8">CGMCC 1.12286</strain>
    </source>
</reference>
<evidence type="ECO:0000313" key="8">
    <source>
        <dbReference type="Proteomes" id="UP001597079"/>
    </source>
</evidence>
<evidence type="ECO:0000256" key="5">
    <source>
        <dbReference type="SAM" id="MobiDB-lite"/>
    </source>
</evidence>
<dbReference type="Pfam" id="PF01734">
    <property type="entry name" value="Patatin"/>
    <property type="match status" value="1"/>
</dbReference>
<feature type="region of interest" description="Disordered" evidence="5">
    <location>
        <begin position="258"/>
        <end position="284"/>
    </location>
</feature>
<gene>
    <name evidence="7" type="ORF">ACFSB2_21520</name>
</gene>
<comment type="caution">
    <text evidence="4">Lacks conserved residue(s) required for the propagation of feature annotation.</text>
</comment>
<dbReference type="CDD" id="cd07205">
    <property type="entry name" value="Pat_PNPLA6_PNPLA7_NTE1_like"/>
    <property type="match status" value="1"/>
</dbReference>
<keyword evidence="8" id="KW-1185">Reference proteome</keyword>
<evidence type="ECO:0000256" key="4">
    <source>
        <dbReference type="PROSITE-ProRule" id="PRU01161"/>
    </source>
</evidence>
<dbReference type="PROSITE" id="PS51635">
    <property type="entry name" value="PNPLA"/>
    <property type="match status" value="1"/>
</dbReference>
<accession>A0ABW4JNW9</accession>
<dbReference type="EMBL" id="JBHUCX010000092">
    <property type="protein sequence ID" value="MFD1677255.1"/>
    <property type="molecule type" value="Genomic_DNA"/>
</dbReference>
<dbReference type="RefSeq" id="WP_377945165.1">
    <property type="nucleotide sequence ID" value="NZ_JBHUCX010000092.1"/>
</dbReference>
<evidence type="ECO:0000256" key="1">
    <source>
        <dbReference type="ARBA" id="ARBA00022801"/>
    </source>
</evidence>
<feature type="short sequence motif" description="GXSXG" evidence="4">
    <location>
        <begin position="39"/>
        <end position="43"/>
    </location>
</feature>
<dbReference type="InterPro" id="IPR050301">
    <property type="entry name" value="NTE"/>
</dbReference>
<evidence type="ECO:0000256" key="3">
    <source>
        <dbReference type="ARBA" id="ARBA00023098"/>
    </source>
</evidence>
<dbReference type="PANTHER" id="PTHR14226:SF76">
    <property type="entry name" value="NTE FAMILY PROTEIN RSSA"/>
    <property type="match status" value="1"/>
</dbReference>
<dbReference type="Proteomes" id="UP001597079">
    <property type="component" value="Unassembled WGS sequence"/>
</dbReference>
<dbReference type="PANTHER" id="PTHR14226">
    <property type="entry name" value="NEUROPATHY TARGET ESTERASE/SWISS CHEESE D.MELANOGASTER"/>
    <property type="match status" value="1"/>
</dbReference>
<evidence type="ECO:0000256" key="2">
    <source>
        <dbReference type="ARBA" id="ARBA00022963"/>
    </source>
</evidence>
<sequence length="284" mass="30125">MREITVGLALGSGGAKGLAHIGVLSALVDHDIPIGAIAGSSMGSLVGAISAMGTSPAMMRGLAVALRRKHWVDFTMPKMGLVQGDKVHQLVSFLTRNASIEDTKIPLAIVATELISRQKVVFRAGSIADAVRASIAIPGVFVPFFHNGGVYVDGGVLERVPTQAAWDLGADVVLGVDVGITPEGTVPKSMVDVIMQSLELMQDHARINEQKPASLTIRPAVSQIGTTQFTRAAEAIEAGYRAVRAALPTIEARIAEAKTEKREHVERPRYDRDSGTVEPPPEKV</sequence>
<keyword evidence="1 4" id="KW-0378">Hydrolase</keyword>
<feature type="active site" description="Proton acceptor" evidence="4">
    <location>
        <position position="153"/>
    </location>
</feature>
<feature type="domain" description="PNPLA" evidence="6">
    <location>
        <begin position="8"/>
        <end position="166"/>
    </location>
</feature>
<proteinExistence type="predicted"/>
<comment type="caution">
    <text evidence="7">The sequence shown here is derived from an EMBL/GenBank/DDBJ whole genome shotgun (WGS) entry which is preliminary data.</text>
</comment>
<dbReference type="InterPro" id="IPR016035">
    <property type="entry name" value="Acyl_Trfase/lysoPLipase"/>
</dbReference>
<dbReference type="Gene3D" id="3.40.1090.10">
    <property type="entry name" value="Cytosolic phospholipase A2 catalytic domain"/>
    <property type="match status" value="2"/>
</dbReference>